<dbReference type="Proteomes" id="UP000286137">
    <property type="component" value="Unassembled WGS sequence"/>
</dbReference>
<dbReference type="Pfam" id="PF23343">
    <property type="entry name" value="REP_ORF2-G2P"/>
    <property type="match status" value="1"/>
</dbReference>
<organism evidence="3 4">
    <name type="scientific">Mediterraneibacter gnavus</name>
    <name type="common">Ruminococcus gnavus</name>
    <dbReference type="NCBI Taxonomy" id="33038"/>
    <lineage>
        <taxon>Bacteria</taxon>
        <taxon>Bacillati</taxon>
        <taxon>Bacillota</taxon>
        <taxon>Clostridia</taxon>
        <taxon>Lachnospirales</taxon>
        <taxon>Lachnospiraceae</taxon>
        <taxon>Mediterraneibacter</taxon>
    </lineage>
</organism>
<dbReference type="AlphaFoldDB" id="A0A412C8Q3"/>
<dbReference type="EMBL" id="JAJBOM010000002">
    <property type="protein sequence ID" value="MCB5618089.1"/>
    <property type="molecule type" value="Genomic_DNA"/>
</dbReference>
<dbReference type="InterPro" id="IPR056906">
    <property type="entry name" value="ORF2/G2P_dom"/>
</dbReference>
<feature type="domain" description="Replication-associated protein ORF2/G2P" evidence="1">
    <location>
        <begin position="83"/>
        <end position="197"/>
    </location>
</feature>
<comment type="caution">
    <text evidence="3">The sequence shown here is derived from an EMBL/GenBank/DDBJ whole genome shotgun (WGS) entry which is preliminary data.</text>
</comment>
<dbReference type="Proteomes" id="UP001297370">
    <property type="component" value="Unassembled WGS sequence"/>
</dbReference>
<evidence type="ECO:0000259" key="1">
    <source>
        <dbReference type="Pfam" id="PF23343"/>
    </source>
</evidence>
<reference evidence="3 4" key="1">
    <citation type="submission" date="2018-08" db="EMBL/GenBank/DDBJ databases">
        <title>A genome reference for cultivated species of the human gut microbiota.</title>
        <authorList>
            <person name="Zou Y."/>
            <person name="Xue W."/>
            <person name="Luo G."/>
        </authorList>
    </citation>
    <scope>NUCLEOTIDE SEQUENCE [LARGE SCALE GENOMIC DNA]</scope>
    <source>
        <strain evidence="3 4">AF27-4BH</strain>
    </source>
</reference>
<proteinExistence type="predicted"/>
<accession>A0A412C8Q3</accession>
<evidence type="ECO:0000313" key="4">
    <source>
        <dbReference type="Proteomes" id="UP000286137"/>
    </source>
</evidence>
<evidence type="ECO:0000313" key="3">
    <source>
        <dbReference type="EMBL" id="RGQ69848.1"/>
    </source>
</evidence>
<evidence type="ECO:0000313" key="2">
    <source>
        <dbReference type="EMBL" id="MCB5618089.1"/>
    </source>
</evidence>
<sequence length="282" mass="33153">MQLQIDPKTYIDEYNRKTTDYGNGQIEIVTYHYPKCKCINTRDKWSKQKAVISDDAQEKRTRSQVYAIRRRVKGYALSNDFKWFATLTYNPQQIDSLNYDIAKNTLLKWCRWMRDKYQKFDYLLIPELHKSGAVHFHGLLGDIPANFIDAKHPKTEQPIIRNGRTVYNLVDWKYGFSDCEKIENPEKASLYITKYVTTALLTDKNMYHKKRYFNSQGLQKPKITFEMADNSELNEITPNFGLIAKDIHGNNFVDVGLYKMAKNQETGKLEQRSDDYLLIAKK</sequence>
<name>A0A412C8Q3_MEDGN</name>
<gene>
    <name evidence="3" type="ORF">DWY88_05715</name>
    <name evidence="2" type="ORF">LIQ08_02765</name>
</gene>
<dbReference type="EMBL" id="QRTJ01000007">
    <property type="protein sequence ID" value="RGQ69848.1"/>
    <property type="molecule type" value="Genomic_DNA"/>
</dbReference>
<dbReference type="RefSeq" id="WP_118013492.1">
    <property type="nucleotide sequence ID" value="NZ_JAAIQY010000006.1"/>
</dbReference>
<protein>
    <recommendedName>
        <fullName evidence="1">Replication-associated protein ORF2/G2P domain-containing protein</fullName>
    </recommendedName>
</protein>
<reference evidence="2" key="2">
    <citation type="submission" date="2021-10" db="EMBL/GenBank/DDBJ databases">
        <title>Collection of gut derived symbiotic bacterial strains cultured from healthy donors.</title>
        <authorList>
            <person name="Lin H."/>
            <person name="Littmann E."/>
            <person name="Claire K."/>
            <person name="Pamer E."/>
        </authorList>
    </citation>
    <scope>NUCLEOTIDE SEQUENCE</scope>
    <source>
        <strain evidence="2">MSK.23.18</strain>
    </source>
</reference>